<accession>A0A0E9PGL1</accession>
<reference evidence="1" key="1">
    <citation type="submission" date="2014-11" db="EMBL/GenBank/DDBJ databases">
        <authorList>
            <person name="Amaro Gonzalez C."/>
        </authorList>
    </citation>
    <scope>NUCLEOTIDE SEQUENCE</scope>
</reference>
<organism evidence="1">
    <name type="scientific">Anguilla anguilla</name>
    <name type="common">European freshwater eel</name>
    <name type="synonym">Muraena anguilla</name>
    <dbReference type="NCBI Taxonomy" id="7936"/>
    <lineage>
        <taxon>Eukaryota</taxon>
        <taxon>Metazoa</taxon>
        <taxon>Chordata</taxon>
        <taxon>Craniata</taxon>
        <taxon>Vertebrata</taxon>
        <taxon>Euteleostomi</taxon>
        <taxon>Actinopterygii</taxon>
        <taxon>Neopterygii</taxon>
        <taxon>Teleostei</taxon>
        <taxon>Anguilliformes</taxon>
        <taxon>Anguillidae</taxon>
        <taxon>Anguilla</taxon>
    </lineage>
</organism>
<evidence type="ECO:0000313" key="1">
    <source>
        <dbReference type="EMBL" id="JAH02988.1"/>
    </source>
</evidence>
<name>A0A0E9PGL1_ANGAN</name>
<dbReference type="AlphaFoldDB" id="A0A0E9PGL1"/>
<protein>
    <submittedName>
        <fullName evidence="1">Uncharacterized protein</fullName>
    </submittedName>
</protein>
<reference evidence="1" key="2">
    <citation type="journal article" date="2015" name="Fish Shellfish Immunol.">
        <title>Early steps in the European eel (Anguilla anguilla)-Vibrio vulnificus interaction in the gills: Role of the RtxA13 toxin.</title>
        <authorList>
            <person name="Callol A."/>
            <person name="Pajuelo D."/>
            <person name="Ebbesson L."/>
            <person name="Teles M."/>
            <person name="MacKenzie S."/>
            <person name="Amaro C."/>
        </authorList>
    </citation>
    <scope>NUCLEOTIDE SEQUENCE</scope>
</reference>
<dbReference type="EMBL" id="GBXM01105589">
    <property type="protein sequence ID" value="JAH02988.1"/>
    <property type="molecule type" value="Transcribed_RNA"/>
</dbReference>
<sequence>MYLNKKLNPVTSGGMFVLHPQLLCALSWDSIRVLRVVIVPVNSPASH</sequence>
<proteinExistence type="predicted"/>